<dbReference type="Gene3D" id="2.60.120.200">
    <property type="match status" value="1"/>
</dbReference>
<dbReference type="InterPro" id="IPR051677">
    <property type="entry name" value="AfsR-DnrI-RedD_regulator"/>
</dbReference>
<dbReference type="SMART" id="SM00560">
    <property type="entry name" value="LamGL"/>
    <property type="match status" value="1"/>
</dbReference>
<evidence type="ECO:0000256" key="1">
    <source>
        <dbReference type="ARBA" id="ARBA00022729"/>
    </source>
</evidence>
<evidence type="ECO:0000313" key="6">
    <source>
        <dbReference type="Proteomes" id="UP001153642"/>
    </source>
</evidence>
<keyword evidence="3" id="KW-0812">Transmembrane</keyword>
<dbReference type="SUPFAM" id="SSF49899">
    <property type="entry name" value="Concanavalin A-like lectins/glucanases"/>
    <property type="match status" value="1"/>
</dbReference>
<name>A0ABT6FPG7_9FLAO</name>
<feature type="domain" description="LamG-like jellyroll fold" evidence="4">
    <location>
        <begin position="159"/>
        <end position="281"/>
    </location>
</feature>
<accession>A0ABT6FPG7</accession>
<keyword evidence="2" id="KW-1015">Disulfide bond</keyword>
<organism evidence="5 6">
    <name type="scientific">Galbibacter pacificus</name>
    <dbReference type="NCBI Taxonomy" id="2996052"/>
    <lineage>
        <taxon>Bacteria</taxon>
        <taxon>Pseudomonadati</taxon>
        <taxon>Bacteroidota</taxon>
        <taxon>Flavobacteriia</taxon>
        <taxon>Flavobacteriales</taxon>
        <taxon>Flavobacteriaceae</taxon>
        <taxon>Galbibacter</taxon>
    </lineage>
</organism>
<evidence type="ECO:0000256" key="2">
    <source>
        <dbReference type="ARBA" id="ARBA00023157"/>
    </source>
</evidence>
<dbReference type="Proteomes" id="UP001153642">
    <property type="component" value="Unassembled WGS sequence"/>
</dbReference>
<proteinExistence type="predicted"/>
<gene>
    <name evidence="5" type="ORF">OSR52_04560</name>
</gene>
<dbReference type="Pfam" id="PF13385">
    <property type="entry name" value="Laminin_G_3"/>
    <property type="match status" value="1"/>
</dbReference>
<dbReference type="InterPro" id="IPR013320">
    <property type="entry name" value="ConA-like_dom_sf"/>
</dbReference>
<evidence type="ECO:0000313" key="5">
    <source>
        <dbReference type="EMBL" id="MDG3585130.1"/>
    </source>
</evidence>
<keyword evidence="6" id="KW-1185">Reference proteome</keyword>
<evidence type="ECO:0000259" key="4">
    <source>
        <dbReference type="SMART" id="SM00560"/>
    </source>
</evidence>
<dbReference type="RefSeq" id="WP_277899594.1">
    <property type="nucleotide sequence ID" value="NZ_JAPMUA010000002.1"/>
</dbReference>
<protein>
    <recommendedName>
        <fullName evidence="4">LamG-like jellyroll fold domain-containing protein</fullName>
    </recommendedName>
</protein>
<evidence type="ECO:0000256" key="3">
    <source>
        <dbReference type="SAM" id="Phobius"/>
    </source>
</evidence>
<dbReference type="PANTHER" id="PTHR35807:SF1">
    <property type="entry name" value="TRANSCRIPTIONAL REGULATOR REDD"/>
    <property type="match status" value="1"/>
</dbReference>
<dbReference type="InterPro" id="IPR006558">
    <property type="entry name" value="LamG-like"/>
</dbReference>
<dbReference type="PANTHER" id="PTHR35807">
    <property type="entry name" value="TRANSCRIPTIONAL REGULATOR REDD-RELATED"/>
    <property type="match status" value="1"/>
</dbReference>
<feature type="transmembrane region" description="Helical" evidence="3">
    <location>
        <begin position="302"/>
        <end position="320"/>
    </location>
</feature>
<keyword evidence="1" id="KW-0732">Signal</keyword>
<comment type="caution">
    <text evidence="5">The sequence shown here is derived from an EMBL/GenBank/DDBJ whole genome shotgun (WGS) entry which is preliminary data.</text>
</comment>
<keyword evidence="3" id="KW-1133">Transmembrane helix</keyword>
<reference evidence="5" key="1">
    <citation type="submission" date="2022-11" db="EMBL/GenBank/DDBJ databases">
        <title>High-quality draft genome sequence of Galbibacter sp. strain CMA-7.</title>
        <authorList>
            <person name="Wei L."/>
            <person name="Dong C."/>
            <person name="Shao Z."/>
        </authorList>
    </citation>
    <scope>NUCLEOTIDE SEQUENCE</scope>
    <source>
        <strain evidence="5">CMA-7</strain>
    </source>
</reference>
<dbReference type="EMBL" id="JAPMUA010000002">
    <property type="protein sequence ID" value="MDG3585130.1"/>
    <property type="molecule type" value="Genomic_DNA"/>
</dbReference>
<keyword evidence="3" id="KW-0472">Membrane</keyword>
<sequence>MKTNFNIIAVFAFLWSINVFPQGYDILEQEHSVNVEINGEPLKGVGWKEVPGLITTGVFTTSEAKLSPQKRGYRFSPDIFNFDDYNTNSAKIFRAYKYHLTDKLKFHLPFQENLLENILLENGATPIDIEYKKSNKGKVAYFNGVSSYIDYGSDDANFQELTISVWLKPEKVSGSNSIIGKGEVFSAKIFNGNLQFTTPGIKDHTSYAVNIKPGEWIHVAYVYMPNDKVFFYLNGRLIDQKEASTIANTDHSVLIGSNLWGQYYNGLMSDFAMWNRALSDDEIYSIYQKGIPVKSNNAKSPVWAYFAGICLIVFIIVWILRRKKFSRKIVKIENEETIVLGDYHIELLGGLVLKSDNGMEDITHLLSPKRKELFLLLLLFTLKSGGISSKKMGEILWPNFTPASIKNNRSTQIKELRKILEGKLPVDIVFSDKKWSLIIPNDIRIDLLELKHFIPELFNNIKHSTKQLKVMSISHLVNKGPFLPQLDLEWLDSFKADYGNTILDILTPYIEEELEIEHQALFNIIDAILVIDPLYETAVKKKIQLYVNEGKHMSAKKVMDSYKKLYESFYKEPYDVSLLSN</sequence>